<dbReference type="STRING" id="926559.JoomaDRAFT_2482"/>
<feature type="transmembrane region" description="Helical" evidence="1">
    <location>
        <begin position="46"/>
        <end position="64"/>
    </location>
</feature>
<feature type="transmembrane region" description="Helical" evidence="1">
    <location>
        <begin position="131"/>
        <end position="152"/>
    </location>
</feature>
<dbReference type="EMBL" id="JH651379">
    <property type="protein sequence ID" value="EIJ39461.1"/>
    <property type="molecule type" value="Genomic_DNA"/>
</dbReference>
<dbReference type="RefSeq" id="WP_008612905.1">
    <property type="nucleotide sequence ID" value="NZ_JH651379.1"/>
</dbReference>
<dbReference type="HOGENOM" id="CLU_1266114_0_0_10"/>
<keyword evidence="1" id="KW-0472">Membrane</keyword>
<keyword evidence="1" id="KW-1133">Transmembrane helix</keyword>
<dbReference type="eggNOG" id="ENOG50315RN">
    <property type="taxonomic scope" value="Bacteria"/>
</dbReference>
<feature type="transmembrane region" description="Helical" evidence="1">
    <location>
        <begin position="71"/>
        <end position="89"/>
    </location>
</feature>
<protein>
    <submittedName>
        <fullName evidence="2">Uncharacterized protein</fullName>
    </submittedName>
</protein>
<name>I3C768_9FLAO</name>
<dbReference type="AlphaFoldDB" id="I3C768"/>
<keyword evidence="3" id="KW-1185">Reference proteome</keyword>
<accession>I3C768</accession>
<evidence type="ECO:0000313" key="3">
    <source>
        <dbReference type="Proteomes" id="UP000004690"/>
    </source>
</evidence>
<evidence type="ECO:0000313" key="2">
    <source>
        <dbReference type="EMBL" id="EIJ39461.1"/>
    </source>
</evidence>
<gene>
    <name evidence="2" type="ORF">JoomaDRAFT_2482</name>
</gene>
<feature type="transmembrane region" description="Helical" evidence="1">
    <location>
        <begin position="9"/>
        <end position="26"/>
    </location>
</feature>
<evidence type="ECO:0000256" key="1">
    <source>
        <dbReference type="SAM" id="Phobius"/>
    </source>
</evidence>
<feature type="transmembrane region" description="Helical" evidence="1">
    <location>
        <begin position="196"/>
        <end position="213"/>
    </location>
</feature>
<dbReference type="Proteomes" id="UP000004690">
    <property type="component" value="Unassembled WGS sequence"/>
</dbReference>
<organism evidence="2 3">
    <name type="scientific">Galbibacter orientalis DSM 19592</name>
    <dbReference type="NCBI Taxonomy" id="926559"/>
    <lineage>
        <taxon>Bacteria</taxon>
        <taxon>Pseudomonadati</taxon>
        <taxon>Bacteroidota</taxon>
        <taxon>Flavobacteriia</taxon>
        <taxon>Flavobacteriales</taxon>
        <taxon>Flavobacteriaceae</taxon>
        <taxon>Galbibacter</taxon>
    </lineage>
</organism>
<proteinExistence type="predicted"/>
<reference evidence="2 3" key="1">
    <citation type="submission" date="2012-02" db="EMBL/GenBank/DDBJ databases">
        <title>Improved High-Quality Draft genome of Joostella marina DSM 19592.</title>
        <authorList>
            <consortium name="US DOE Joint Genome Institute (JGI-PGF)"/>
            <person name="Lucas S."/>
            <person name="Copeland A."/>
            <person name="Lapidus A."/>
            <person name="Bruce D."/>
            <person name="Goodwin L."/>
            <person name="Pitluck S."/>
            <person name="Peters L."/>
            <person name="Chertkov O."/>
            <person name="Ovchinnikova G."/>
            <person name="Kyrpides N."/>
            <person name="Mavromatis K."/>
            <person name="Detter J.C."/>
            <person name="Han C."/>
            <person name="Land M."/>
            <person name="Hauser L."/>
            <person name="Markowitz V."/>
            <person name="Cheng J.-F."/>
            <person name="Hugenholtz P."/>
            <person name="Woyke T."/>
            <person name="Wu D."/>
            <person name="Tindall B."/>
            <person name="Brambilla E."/>
            <person name="Klenk H.-P."/>
            <person name="Eisen J.A."/>
        </authorList>
    </citation>
    <scope>NUCLEOTIDE SEQUENCE [LARGE SCALE GENOMIC DNA]</scope>
    <source>
        <strain evidence="2 3">DSM 19592</strain>
    </source>
</reference>
<feature type="transmembrane region" description="Helical" evidence="1">
    <location>
        <begin position="172"/>
        <end position="190"/>
    </location>
</feature>
<dbReference type="OrthoDB" id="7067875at2"/>
<sequence>MIFNKTEKLGYAFLAIIFIFSLYLGFTNPEYFDNTFAAEDKTVESGTAIMLLCVSLLCFFRLFTISKGKSLTWKIGVFLFALLFFFGAGEEISWGQRIFGIESGDYFLQNNAQKETNLHNLVVGGKKINKIIFSQLLMVAMVVYLLVLPILYRKKDWAKNLVDKFAVPVVKWHQTIAFIASTIIVAIIPPSRKWEVYELAFGVIFFLIFLYPLNDYIFKKK</sequence>
<keyword evidence="1" id="KW-0812">Transmembrane</keyword>